<dbReference type="Pfam" id="PF26113">
    <property type="entry name" value="GH16_XgeA"/>
    <property type="match status" value="1"/>
</dbReference>
<evidence type="ECO:0000256" key="2">
    <source>
        <dbReference type="SAM" id="SignalP"/>
    </source>
</evidence>
<keyword evidence="2" id="KW-0732">Signal</keyword>
<feature type="compositionally biased region" description="Basic residues" evidence="1">
    <location>
        <begin position="588"/>
        <end position="598"/>
    </location>
</feature>
<feature type="compositionally biased region" description="Basic residues" evidence="1">
    <location>
        <begin position="520"/>
        <end position="533"/>
    </location>
</feature>
<evidence type="ECO:0000313" key="4">
    <source>
        <dbReference type="EMBL" id="CAI3999444.1"/>
    </source>
</evidence>
<dbReference type="InterPro" id="IPR000757">
    <property type="entry name" value="Beta-glucanase-like"/>
</dbReference>
<feature type="domain" description="GH16" evidence="3">
    <location>
        <begin position="172"/>
        <end position="395"/>
    </location>
</feature>
<dbReference type="GO" id="GO:0004553">
    <property type="term" value="F:hydrolase activity, hydrolyzing O-glycosyl compounds"/>
    <property type="evidence" value="ECO:0007669"/>
    <property type="project" value="InterPro"/>
</dbReference>
<evidence type="ECO:0000259" key="3">
    <source>
        <dbReference type="PROSITE" id="PS51762"/>
    </source>
</evidence>
<comment type="caution">
    <text evidence="4">The sequence shown here is derived from an EMBL/GenBank/DDBJ whole genome shotgun (WGS) entry which is preliminary data.</text>
</comment>
<dbReference type="InterPro" id="IPR050546">
    <property type="entry name" value="Glycosyl_Hydrlase_16"/>
</dbReference>
<feature type="compositionally biased region" description="Basic and acidic residues" evidence="1">
    <location>
        <begin position="599"/>
        <end position="612"/>
    </location>
</feature>
<dbReference type="PROSITE" id="PS51762">
    <property type="entry name" value="GH16_2"/>
    <property type="match status" value="1"/>
</dbReference>
<dbReference type="PANTHER" id="PTHR10963">
    <property type="entry name" value="GLYCOSYL HYDROLASE-RELATED"/>
    <property type="match status" value="1"/>
</dbReference>
<dbReference type="PANTHER" id="PTHR10963:SF60">
    <property type="entry name" value="GRAM-NEGATIVE BACTERIA-BINDING PROTEIN 1-RELATED"/>
    <property type="match status" value="1"/>
</dbReference>
<feature type="signal peptide" evidence="2">
    <location>
        <begin position="1"/>
        <end position="30"/>
    </location>
</feature>
<dbReference type="OrthoDB" id="433515at2759"/>
<sequence>MLVQFQRSNIAMFFPCSFAIFVASFLPVGSFDLADTDSVCDDTEISLRQLRARQLTNTTEGTDGACGGLEDPRNADCAEQVQWAFEKGLKQHPGWYFVPLGTISRTGPSDAKIGDLQRIFFCGRAGKTRCGLPPCTCTSPPCNVCEAPELAPKLSKAFTRIKRFDFTGDAKKEFDVVQIPDQNMTHSCSNYVDDGSTVFTKDGKLVVKVSSACPDGTCLNSGRAMSRDAFTYGVFTFSAKVPKCNSVWPALWLLPENSKGDGKYGPWPCSGEIDLLETVNDDSHGAFNLVAGFGSRGGCYDPAAVTCNACAPPSYCTSTTLADAEASHLMVEGRKWPYPGRDPDSDQGEGGDRTDGHFAFAKYISASDPHYRWWAETGPGKGLQGRALYHFCDGNSSECGAKRGRQQVSHVEKFRPITEAMVTAKTPSWMFGRSCYNAVQPYLSGLPKVAAERETGELPWASQEEEDDSSQHDSSEEDGEDLKEKVTRLKKSLAAAEKKAKAAEDRAAGGITSKKERAIEKKKKKKKKSRKGALRTGDDRDKEKETKRKKRKSQERAGDASRGRSGPGSARDKKKRHRRRSPSDKSAKKEKKKHKARQRERGSSSAEREGLFGDKGSGSFDESDSEVGGRHADRGPFGAAEVLQILLARADLRIVSLPGAFSARATERDHAERDAEVGCQTAAGSSEELLPAEIEAQREEAALLTALAEAGPSASAAPTLTSASVASQTNVSGLLALQLNNLQVLEASSPHLWEAPIDQTVQCDLDASLIPELVEAMESFELQRMRQEDHV</sequence>
<feature type="compositionally biased region" description="Basic and acidic residues" evidence="1">
    <location>
        <begin position="536"/>
        <end position="546"/>
    </location>
</feature>
<dbReference type="Proteomes" id="UP001152797">
    <property type="component" value="Unassembled WGS sequence"/>
</dbReference>
<dbReference type="GO" id="GO:0005975">
    <property type="term" value="P:carbohydrate metabolic process"/>
    <property type="evidence" value="ECO:0007669"/>
    <property type="project" value="InterPro"/>
</dbReference>
<feature type="chain" id="PRO_5043270897" evidence="2">
    <location>
        <begin position="31"/>
        <end position="791"/>
    </location>
</feature>
<dbReference type="InterPro" id="IPR013320">
    <property type="entry name" value="ConA-like_dom_sf"/>
</dbReference>
<dbReference type="EMBL" id="CAMXCT010002631">
    <property type="protein sequence ID" value="CAI3999444.1"/>
    <property type="molecule type" value="Genomic_DNA"/>
</dbReference>
<reference evidence="5 6" key="2">
    <citation type="submission" date="2024-05" db="EMBL/GenBank/DDBJ databases">
        <authorList>
            <person name="Chen Y."/>
            <person name="Shah S."/>
            <person name="Dougan E. K."/>
            <person name="Thang M."/>
            <person name="Chan C."/>
        </authorList>
    </citation>
    <scope>NUCLEOTIDE SEQUENCE [LARGE SCALE GENOMIC DNA]</scope>
</reference>
<evidence type="ECO:0000313" key="6">
    <source>
        <dbReference type="Proteomes" id="UP001152797"/>
    </source>
</evidence>
<feature type="region of interest" description="Disordered" evidence="1">
    <location>
        <begin position="454"/>
        <end position="633"/>
    </location>
</feature>
<feature type="compositionally biased region" description="Basic and acidic residues" evidence="1">
    <location>
        <begin position="496"/>
        <end position="519"/>
    </location>
</feature>
<dbReference type="EMBL" id="CAMXCT020002631">
    <property type="protein sequence ID" value="CAL1152819.1"/>
    <property type="molecule type" value="Genomic_DNA"/>
</dbReference>
<dbReference type="Gene3D" id="2.60.120.200">
    <property type="match status" value="1"/>
</dbReference>
<evidence type="ECO:0000313" key="5">
    <source>
        <dbReference type="EMBL" id="CAL4786756.1"/>
    </source>
</evidence>
<protein>
    <submittedName>
        <fullName evidence="5">GH16 domain-containing protein</fullName>
    </submittedName>
</protein>
<evidence type="ECO:0000256" key="1">
    <source>
        <dbReference type="SAM" id="MobiDB-lite"/>
    </source>
</evidence>
<reference evidence="4" key="1">
    <citation type="submission" date="2022-10" db="EMBL/GenBank/DDBJ databases">
        <authorList>
            <person name="Chen Y."/>
            <person name="Dougan E. K."/>
            <person name="Chan C."/>
            <person name="Rhodes N."/>
            <person name="Thang M."/>
        </authorList>
    </citation>
    <scope>NUCLEOTIDE SEQUENCE</scope>
</reference>
<name>A0A9P1CXB2_9DINO</name>
<gene>
    <name evidence="4" type="ORF">C1SCF055_LOCUS25639</name>
</gene>
<dbReference type="AlphaFoldDB" id="A0A9P1CXB2"/>
<organism evidence="4">
    <name type="scientific">Cladocopium goreaui</name>
    <dbReference type="NCBI Taxonomy" id="2562237"/>
    <lineage>
        <taxon>Eukaryota</taxon>
        <taxon>Sar</taxon>
        <taxon>Alveolata</taxon>
        <taxon>Dinophyceae</taxon>
        <taxon>Suessiales</taxon>
        <taxon>Symbiodiniaceae</taxon>
        <taxon>Cladocopium</taxon>
    </lineage>
</organism>
<accession>A0A9P1CXB2</accession>
<keyword evidence="6" id="KW-1185">Reference proteome</keyword>
<dbReference type="EMBL" id="CAMXCT030002631">
    <property type="protein sequence ID" value="CAL4786756.1"/>
    <property type="molecule type" value="Genomic_DNA"/>
</dbReference>
<proteinExistence type="predicted"/>
<dbReference type="SUPFAM" id="SSF49899">
    <property type="entry name" value="Concanavalin A-like lectins/glucanases"/>
    <property type="match status" value="1"/>
</dbReference>